<keyword evidence="3" id="KW-1185">Reference proteome</keyword>
<dbReference type="RefSeq" id="WP_144748620.1">
    <property type="nucleotide sequence ID" value="NZ_VMNW02000005.1"/>
</dbReference>
<keyword evidence="1" id="KW-0472">Membrane</keyword>
<feature type="transmembrane region" description="Helical" evidence="1">
    <location>
        <begin position="102"/>
        <end position="123"/>
    </location>
</feature>
<name>A0A5N0VJD9_9PSEU</name>
<feature type="transmembrane region" description="Helical" evidence="1">
    <location>
        <begin position="24"/>
        <end position="45"/>
    </location>
</feature>
<feature type="transmembrane region" description="Helical" evidence="1">
    <location>
        <begin position="52"/>
        <end position="70"/>
    </location>
</feature>
<dbReference type="Pfam" id="PF06912">
    <property type="entry name" value="DUF1275"/>
    <property type="match status" value="1"/>
</dbReference>
<gene>
    <name evidence="2" type="ORF">FPZ12_005880</name>
</gene>
<keyword evidence="1" id="KW-0812">Transmembrane</keyword>
<feature type="transmembrane region" description="Helical" evidence="1">
    <location>
        <begin position="210"/>
        <end position="231"/>
    </location>
</feature>
<feature type="transmembrane region" description="Helical" evidence="1">
    <location>
        <begin position="153"/>
        <end position="174"/>
    </location>
</feature>
<dbReference type="Proteomes" id="UP000319769">
    <property type="component" value="Unassembled WGS sequence"/>
</dbReference>
<reference evidence="2" key="1">
    <citation type="submission" date="2019-09" db="EMBL/GenBank/DDBJ databases">
        <authorList>
            <person name="Teo W.F.A."/>
            <person name="Duangmal K."/>
        </authorList>
    </citation>
    <scope>NUCLEOTIDE SEQUENCE [LARGE SCALE GENOMIC DNA]</scope>
    <source>
        <strain evidence="2">K81G1</strain>
    </source>
</reference>
<keyword evidence="1" id="KW-1133">Transmembrane helix</keyword>
<organism evidence="2 3">
    <name type="scientific">Amycolatopsis acidicola</name>
    <dbReference type="NCBI Taxonomy" id="2596893"/>
    <lineage>
        <taxon>Bacteria</taxon>
        <taxon>Bacillati</taxon>
        <taxon>Actinomycetota</taxon>
        <taxon>Actinomycetes</taxon>
        <taxon>Pseudonocardiales</taxon>
        <taxon>Pseudonocardiaceae</taxon>
        <taxon>Amycolatopsis</taxon>
    </lineage>
</organism>
<comment type="caution">
    <text evidence="2">The sequence shown here is derived from an EMBL/GenBank/DDBJ whole genome shotgun (WGS) entry which is preliminary data.</text>
</comment>
<evidence type="ECO:0000256" key="1">
    <source>
        <dbReference type="SAM" id="Phobius"/>
    </source>
</evidence>
<dbReference type="InterPro" id="IPR010699">
    <property type="entry name" value="DUF1275"/>
</dbReference>
<dbReference type="OrthoDB" id="4272751at2"/>
<proteinExistence type="predicted"/>
<dbReference type="AlphaFoldDB" id="A0A5N0VJD9"/>
<dbReference type="PANTHER" id="PTHR37314">
    <property type="entry name" value="SLR0142 PROTEIN"/>
    <property type="match status" value="1"/>
</dbReference>
<feature type="transmembrane region" description="Helical" evidence="1">
    <location>
        <begin position="186"/>
        <end position="204"/>
    </location>
</feature>
<dbReference type="PANTHER" id="PTHR37314:SF4">
    <property type="entry name" value="UPF0700 TRANSMEMBRANE PROTEIN YOAK"/>
    <property type="match status" value="1"/>
</dbReference>
<sequence length="237" mass="24159">MEADERPSVARDYFSGPEHGPLPALLLVLTVTTGLIDAVSVLALGRVFVANMTGNVVFTGFALAGAPGFVLDASLVALAGFLVGAFVGGIAIGRWGGHRGALLRNVTSLQFVLLTIALIVMLVGDPLGAAPRDVVLACAGMAFGLQNAGARKLAVPDITTTVLTMTLTGVVADLRARNTRVLLRRALSVVCMLAGAIVGALLVVHNSPTMALGLADLLVAVVAAVAAAVSVRPAPWH</sequence>
<protein>
    <submittedName>
        <fullName evidence="2">DUF1275 domain-containing protein</fullName>
    </submittedName>
</protein>
<evidence type="ECO:0000313" key="3">
    <source>
        <dbReference type="Proteomes" id="UP000319769"/>
    </source>
</evidence>
<dbReference type="EMBL" id="VMNW02000005">
    <property type="protein sequence ID" value="KAA9165593.1"/>
    <property type="molecule type" value="Genomic_DNA"/>
</dbReference>
<evidence type="ECO:0000313" key="2">
    <source>
        <dbReference type="EMBL" id="KAA9165593.1"/>
    </source>
</evidence>
<accession>A0A5N0VJD9</accession>
<feature type="transmembrane region" description="Helical" evidence="1">
    <location>
        <begin position="76"/>
        <end position="95"/>
    </location>
</feature>